<gene>
    <name evidence="10" type="ordered locus">ANT_10780</name>
</gene>
<feature type="domain" description="ABC transporter" evidence="9">
    <location>
        <begin position="5"/>
        <end position="242"/>
    </location>
</feature>
<dbReference type="InterPro" id="IPR017871">
    <property type="entry name" value="ABC_transporter-like_CS"/>
</dbReference>
<dbReference type="RefSeq" id="WP_013559502.1">
    <property type="nucleotide sequence ID" value="NC_014960.1"/>
</dbReference>
<evidence type="ECO:0000256" key="3">
    <source>
        <dbReference type="ARBA" id="ARBA00022448"/>
    </source>
</evidence>
<evidence type="ECO:0000259" key="9">
    <source>
        <dbReference type="PROSITE" id="PS50893"/>
    </source>
</evidence>
<protein>
    <submittedName>
        <fullName evidence="10">Cobalt ABC transporter ATP-binding protein</fullName>
    </submittedName>
</protein>
<sequence>MQPLITTEKVTFRYATEGGKSENALEDVSLAFYPGEFVAILGANGSGKTTLARHLNALLLPTSGKVFVRGLDTRERFNLKRIRQTVGMVFQHPEDQIVATTVEEDIAFGPENLGLPTSEIRRRVDEAIMAVGLEAHRQRSPHLLSAGQMQRLALAGVLAMRPDVVIFDEATTMLDPAGRRMAMELMQNLRADGVAVLFVTHDMEEAALADRVIVLNRGRVVFEGSPAEMFRHSQLDDWGLTLPPALALARRLRAFFPELPDVLTTPELLHHLPPNGQENQKIPEKLHNSAPAQEIQIEVEHLAHTYLAGTPMAHTALVDVNVRVKKGSSHAFIGVTGSGKSTALQHLNGILRPQKGKVRVANFDLTDPNTETREVTRVAGLVMQNPEMQFFEQYVGDEIAFGPRQMGVKENLAERVRWAMDLVGLDFEAFKDRLVFTLSGGEKRKVALASVLANRPEVLLLDEPTAGLDPLSHQQILEKLRHLSSEEGMTLVVSSHRMEDVALLSQEVTAFRKGRDVLQGTAQEVFMQNEHLVEIGLEAPIAAQVAQRLRESGWNLPTGIVTPEQLLISLEQIMEKRR</sequence>
<organism evidence="10 11">
    <name type="scientific">Anaerolinea thermophila (strain DSM 14523 / JCM 11388 / NBRC 100420 / UNI-1)</name>
    <dbReference type="NCBI Taxonomy" id="926569"/>
    <lineage>
        <taxon>Bacteria</taxon>
        <taxon>Bacillati</taxon>
        <taxon>Chloroflexota</taxon>
        <taxon>Anaerolineae</taxon>
        <taxon>Anaerolineales</taxon>
        <taxon>Anaerolineaceae</taxon>
        <taxon>Anaerolinea</taxon>
    </lineage>
</organism>
<dbReference type="HOGENOM" id="CLU_000604_86_7_0"/>
<dbReference type="NCBIfam" id="TIGR04520">
    <property type="entry name" value="ECF_ATPase_1"/>
    <property type="match status" value="1"/>
</dbReference>
<comment type="subcellular location">
    <subcellularLocation>
        <location evidence="1">Cell membrane</location>
    </subcellularLocation>
</comment>
<evidence type="ECO:0000256" key="8">
    <source>
        <dbReference type="ARBA" id="ARBA00023136"/>
    </source>
</evidence>
<dbReference type="InterPro" id="IPR027417">
    <property type="entry name" value="P-loop_NTPase"/>
</dbReference>
<evidence type="ECO:0000256" key="6">
    <source>
        <dbReference type="ARBA" id="ARBA00022840"/>
    </source>
</evidence>
<dbReference type="eggNOG" id="COG1122">
    <property type="taxonomic scope" value="Bacteria"/>
</dbReference>
<evidence type="ECO:0000313" key="11">
    <source>
        <dbReference type="Proteomes" id="UP000008922"/>
    </source>
</evidence>
<accession>E8N3U8</accession>
<dbReference type="EMBL" id="AP012029">
    <property type="protein sequence ID" value="BAJ63112.1"/>
    <property type="molecule type" value="Genomic_DNA"/>
</dbReference>
<evidence type="ECO:0000256" key="7">
    <source>
        <dbReference type="ARBA" id="ARBA00022967"/>
    </source>
</evidence>
<dbReference type="Gene3D" id="3.40.50.300">
    <property type="entry name" value="P-loop containing nucleotide triphosphate hydrolases"/>
    <property type="match status" value="2"/>
</dbReference>
<dbReference type="STRING" id="926569.ANT_10780"/>
<dbReference type="OrthoDB" id="501320at2"/>
<evidence type="ECO:0000256" key="5">
    <source>
        <dbReference type="ARBA" id="ARBA00022741"/>
    </source>
</evidence>
<dbReference type="KEGG" id="atm:ANT_10780"/>
<dbReference type="PANTHER" id="PTHR43553:SF24">
    <property type="entry name" value="ENERGY-COUPLING FACTOR TRANSPORTER ATP-BINDING PROTEIN ECFA1"/>
    <property type="match status" value="1"/>
</dbReference>
<dbReference type="PROSITE" id="PS00211">
    <property type="entry name" value="ABC_TRANSPORTER_1"/>
    <property type="match status" value="2"/>
</dbReference>
<dbReference type="GO" id="GO:0043190">
    <property type="term" value="C:ATP-binding cassette (ABC) transporter complex"/>
    <property type="evidence" value="ECO:0007669"/>
    <property type="project" value="TreeGrafter"/>
</dbReference>
<name>E8N3U8_ANATU</name>
<dbReference type="InterPro" id="IPR030947">
    <property type="entry name" value="EcfA_1"/>
</dbReference>
<dbReference type="GO" id="GO:0042626">
    <property type="term" value="F:ATPase-coupled transmembrane transporter activity"/>
    <property type="evidence" value="ECO:0007669"/>
    <property type="project" value="TreeGrafter"/>
</dbReference>
<evidence type="ECO:0000256" key="1">
    <source>
        <dbReference type="ARBA" id="ARBA00004236"/>
    </source>
</evidence>
<keyword evidence="3" id="KW-0813">Transport</keyword>
<feature type="domain" description="ABC transporter" evidence="9">
    <location>
        <begin position="297"/>
        <end position="538"/>
    </location>
</feature>
<comment type="similarity">
    <text evidence="2">Belongs to the ABC transporter superfamily.</text>
</comment>
<dbReference type="InterPro" id="IPR003593">
    <property type="entry name" value="AAA+_ATPase"/>
</dbReference>
<dbReference type="InParanoid" id="E8N3U8"/>
<dbReference type="CDD" id="cd03225">
    <property type="entry name" value="ABC_cobalt_CbiO_domain1"/>
    <property type="match status" value="2"/>
</dbReference>
<dbReference type="Proteomes" id="UP000008922">
    <property type="component" value="Chromosome"/>
</dbReference>
<dbReference type="FunFam" id="3.40.50.300:FF:000224">
    <property type="entry name" value="Energy-coupling factor transporter ATP-binding protein EcfA"/>
    <property type="match status" value="2"/>
</dbReference>
<dbReference type="PROSITE" id="PS50893">
    <property type="entry name" value="ABC_TRANSPORTER_2"/>
    <property type="match status" value="2"/>
</dbReference>
<dbReference type="GO" id="GO:0016887">
    <property type="term" value="F:ATP hydrolysis activity"/>
    <property type="evidence" value="ECO:0007669"/>
    <property type="project" value="InterPro"/>
</dbReference>
<dbReference type="SUPFAM" id="SSF52540">
    <property type="entry name" value="P-loop containing nucleoside triphosphate hydrolases"/>
    <property type="match status" value="2"/>
</dbReference>
<dbReference type="AlphaFoldDB" id="E8N3U8"/>
<dbReference type="GO" id="GO:0005524">
    <property type="term" value="F:ATP binding"/>
    <property type="evidence" value="ECO:0007669"/>
    <property type="project" value="UniProtKB-KW"/>
</dbReference>
<keyword evidence="7" id="KW-1278">Translocase</keyword>
<dbReference type="Pfam" id="PF00005">
    <property type="entry name" value="ABC_tran"/>
    <property type="match status" value="2"/>
</dbReference>
<proteinExistence type="inferred from homology"/>
<dbReference type="PANTHER" id="PTHR43553">
    <property type="entry name" value="HEAVY METAL TRANSPORTER"/>
    <property type="match status" value="1"/>
</dbReference>
<dbReference type="InterPro" id="IPR050095">
    <property type="entry name" value="ECF_ABC_transporter_ATP-bd"/>
</dbReference>
<dbReference type="NCBIfam" id="NF010167">
    <property type="entry name" value="PRK13648.1"/>
    <property type="match status" value="2"/>
</dbReference>
<evidence type="ECO:0000256" key="4">
    <source>
        <dbReference type="ARBA" id="ARBA00022475"/>
    </source>
</evidence>
<keyword evidence="4" id="KW-1003">Cell membrane</keyword>
<keyword evidence="11" id="KW-1185">Reference proteome</keyword>
<reference evidence="10 11" key="1">
    <citation type="submission" date="2010-12" db="EMBL/GenBank/DDBJ databases">
        <title>Whole genome sequence of Anaerolinea thermophila UNI-1.</title>
        <authorList>
            <person name="Narita-Yamada S."/>
            <person name="Kishi E."/>
            <person name="Watanabe Y."/>
            <person name="Takasaki K."/>
            <person name="Ankai A."/>
            <person name="Oguchi A."/>
            <person name="Fukui S."/>
            <person name="Takahashi M."/>
            <person name="Yashiro I."/>
            <person name="Hosoyama A."/>
            <person name="Sekiguchi Y."/>
            <person name="Hanada S."/>
            <person name="Fujita N."/>
        </authorList>
    </citation>
    <scope>NUCLEOTIDE SEQUENCE [LARGE SCALE GENOMIC DNA]</scope>
    <source>
        <strain evidence="11">DSM 14523 / JCM 11388 / NBRC 100420 / UNI-1</strain>
    </source>
</reference>
<dbReference type="InterPro" id="IPR015856">
    <property type="entry name" value="ABC_transpr_CbiO/EcfA_su"/>
</dbReference>
<evidence type="ECO:0000313" key="10">
    <source>
        <dbReference type="EMBL" id="BAJ63112.1"/>
    </source>
</evidence>
<keyword evidence="5" id="KW-0547">Nucleotide-binding</keyword>
<dbReference type="InterPro" id="IPR003439">
    <property type="entry name" value="ABC_transporter-like_ATP-bd"/>
</dbReference>
<keyword evidence="8" id="KW-0472">Membrane</keyword>
<keyword evidence="6 10" id="KW-0067">ATP-binding</keyword>
<evidence type="ECO:0000256" key="2">
    <source>
        <dbReference type="ARBA" id="ARBA00005417"/>
    </source>
</evidence>
<dbReference type="SMART" id="SM00382">
    <property type="entry name" value="AAA"/>
    <property type="match status" value="2"/>
</dbReference>